<dbReference type="PANTHER" id="PTHR33337">
    <property type="entry name" value="GFA DOMAIN-CONTAINING PROTEIN"/>
    <property type="match status" value="1"/>
</dbReference>
<comment type="caution">
    <text evidence="6">The sequence shown here is derived from an EMBL/GenBank/DDBJ whole genome shotgun (WGS) entry which is preliminary data.</text>
</comment>
<dbReference type="EMBL" id="JBGUAW010000006">
    <property type="protein sequence ID" value="MFA9461245.1"/>
    <property type="molecule type" value="Genomic_DNA"/>
</dbReference>
<evidence type="ECO:0000256" key="3">
    <source>
        <dbReference type="ARBA" id="ARBA00022833"/>
    </source>
</evidence>
<keyword evidence="3" id="KW-0862">Zinc</keyword>
<keyword evidence="2" id="KW-0479">Metal-binding</keyword>
<evidence type="ECO:0000256" key="1">
    <source>
        <dbReference type="ARBA" id="ARBA00005495"/>
    </source>
</evidence>
<keyword evidence="7" id="KW-1185">Reference proteome</keyword>
<accession>A0ABV4TV87</accession>
<gene>
    <name evidence="6" type="ORF">ACERLL_10445</name>
</gene>
<sequence length="151" mass="16494">MVTEVQGEGSSGPERARGGCLCGAVRFRVMGPIRDPVACHCGQCRRQTGHYAANTATHRSNLRMDREEGLRWYESSPGIRRGFCGQCGSTLFWDNQERPYMGIAAGSLDAPTGLRLAAHIFTADAGDYYELSDDLHKDAGRDHGVPPPPEE</sequence>
<reference evidence="6 7" key="1">
    <citation type="submission" date="2024-08" db="EMBL/GenBank/DDBJ databases">
        <title>Whole-genome sequencing of halo(alkali)philic microorganisms from hypersaline lakes.</title>
        <authorList>
            <person name="Sorokin D.Y."/>
            <person name="Merkel A.Y."/>
            <person name="Messina E."/>
            <person name="Yakimov M."/>
        </authorList>
    </citation>
    <scope>NUCLEOTIDE SEQUENCE [LARGE SCALE GENOMIC DNA]</scope>
    <source>
        <strain evidence="6 7">Cl-TMA</strain>
    </source>
</reference>
<dbReference type="RefSeq" id="WP_373656030.1">
    <property type="nucleotide sequence ID" value="NZ_JBGUAW010000006.1"/>
</dbReference>
<evidence type="ECO:0000256" key="2">
    <source>
        <dbReference type="ARBA" id="ARBA00022723"/>
    </source>
</evidence>
<evidence type="ECO:0000313" key="6">
    <source>
        <dbReference type="EMBL" id="MFA9461245.1"/>
    </source>
</evidence>
<evidence type="ECO:0000259" key="5">
    <source>
        <dbReference type="PROSITE" id="PS51891"/>
    </source>
</evidence>
<dbReference type="Proteomes" id="UP001575181">
    <property type="component" value="Unassembled WGS sequence"/>
</dbReference>
<dbReference type="SUPFAM" id="SSF51316">
    <property type="entry name" value="Mss4-like"/>
    <property type="match status" value="1"/>
</dbReference>
<dbReference type="InterPro" id="IPR006913">
    <property type="entry name" value="CENP-V/GFA"/>
</dbReference>
<organism evidence="6 7">
    <name type="scientific">Thiohalorhabdus methylotrophus</name>
    <dbReference type="NCBI Taxonomy" id="3242694"/>
    <lineage>
        <taxon>Bacteria</taxon>
        <taxon>Pseudomonadati</taxon>
        <taxon>Pseudomonadota</taxon>
        <taxon>Gammaproteobacteria</taxon>
        <taxon>Thiohalorhabdales</taxon>
        <taxon>Thiohalorhabdaceae</taxon>
        <taxon>Thiohalorhabdus</taxon>
    </lineage>
</organism>
<dbReference type="PROSITE" id="PS51891">
    <property type="entry name" value="CENP_V_GFA"/>
    <property type="match status" value="1"/>
</dbReference>
<name>A0ABV4TV87_9GAMM</name>
<dbReference type="Gene3D" id="3.90.1590.10">
    <property type="entry name" value="glutathione-dependent formaldehyde- activating enzyme (gfa)"/>
    <property type="match status" value="1"/>
</dbReference>
<dbReference type="InterPro" id="IPR011057">
    <property type="entry name" value="Mss4-like_sf"/>
</dbReference>
<proteinExistence type="inferred from homology"/>
<dbReference type="Pfam" id="PF04828">
    <property type="entry name" value="GFA"/>
    <property type="match status" value="1"/>
</dbReference>
<evidence type="ECO:0000256" key="4">
    <source>
        <dbReference type="ARBA" id="ARBA00023239"/>
    </source>
</evidence>
<evidence type="ECO:0000313" key="7">
    <source>
        <dbReference type="Proteomes" id="UP001575181"/>
    </source>
</evidence>
<comment type="similarity">
    <text evidence="1">Belongs to the Gfa family.</text>
</comment>
<feature type="domain" description="CENP-V/GFA" evidence="5">
    <location>
        <begin position="16"/>
        <end position="130"/>
    </location>
</feature>
<dbReference type="PANTHER" id="PTHR33337:SF40">
    <property type="entry name" value="CENP-V_GFA DOMAIN-CONTAINING PROTEIN-RELATED"/>
    <property type="match status" value="1"/>
</dbReference>
<keyword evidence="4" id="KW-0456">Lyase</keyword>
<protein>
    <submittedName>
        <fullName evidence="6">GFA family protein</fullName>
    </submittedName>
</protein>